<dbReference type="Gene3D" id="3.30.420.340">
    <property type="entry name" value="UvrC, RNAse H endonuclease domain"/>
    <property type="match status" value="1"/>
</dbReference>
<dbReference type="InterPro" id="IPR038476">
    <property type="entry name" value="UvrC_RNase_H_dom_sf"/>
</dbReference>
<dbReference type="Proteomes" id="UP000177579">
    <property type="component" value="Unassembled WGS sequence"/>
</dbReference>
<keyword evidence="5" id="KW-0234">DNA repair</keyword>
<keyword evidence="4" id="KW-0267">Excision nuclease</keyword>
<dbReference type="Pfam" id="PF01541">
    <property type="entry name" value="GIY-YIG"/>
    <property type="match status" value="1"/>
</dbReference>
<dbReference type="InterPro" id="IPR050066">
    <property type="entry name" value="UvrABC_protein_C"/>
</dbReference>
<dbReference type="SUPFAM" id="SSF82771">
    <property type="entry name" value="GIY-YIG endonuclease"/>
    <property type="match status" value="1"/>
</dbReference>
<dbReference type="EMBL" id="MFGO01000039">
    <property type="protein sequence ID" value="OGF39968.1"/>
    <property type="molecule type" value="Genomic_DNA"/>
</dbReference>
<protein>
    <recommendedName>
        <fullName evidence="10">Excinuclease ABC subunit C</fullName>
    </recommendedName>
</protein>
<evidence type="ECO:0000313" key="9">
    <source>
        <dbReference type="Proteomes" id="UP000177579"/>
    </source>
</evidence>
<evidence type="ECO:0000259" key="7">
    <source>
        <dbReference type="PROSITE" id="PS50165"/>
    </source>
</evidence>
<evidence type="ECO:0000256" key="1">
    <source>
        <dbReference type="ARBA" id="ARBA00022490"/>
    </source>
</evidence>
<keyword evidence="3" id="KW-0228">DNA excision</keyword>
<dbReference type="InterPro" id="IPR001162">
    <property type="entry name" value="UvrC_RNase_H_dom"/>
</dbReference>
<feature type="domain" description="UvrC family homology region profile" evidence="7">
    <location>
        <begin position="228"/>
        <end position="383"/>
    </location>
</feature>
<evidence type="ECO:0008006" key="10">
    <source>
        <dbReference type="Google" id="ProtNLM"/>
    </source>
</evidence>
<dbReference type="FunFam" id="3.40.1440.10:FF:000001">
    <property type="entry name" value="UvrABC system protein C"/>
    <property type="match status" value="1"/>
</dbReference>
<evidence type="ECO:0000259" key="6">
    <source>
        <dbReference type="PROSITE" id="PS50164"/>
    </source>
</evidence>
<dbReference type="PANTHER" id="PTHR30562">
    <property type="entry name" value="UVRC/OXIDOREDUCTASE"/>
    <property type="match status" value="1"/>
</dbReference>
<evidence type="ECO:0000256" key="4">
    <source>
        <dbReference type="ARBA" id="ARBA00022881"/>
    </source>
</evidence>
<dbReference type="PANTHER" id="PTHR30562:SF1">
    <property type="entry name" value="UVRABC SYSTEM PROTEIN C"/>
    <property type="match status" value="1"/>
</dbReference>
<dbReference type="Pfam" id="PF08459">
    <property type="entry name" value="UvrC_RNaseH_dom"/>
    <property type="match status" value="1"/>
</dbReference>
<dbReference type="PROSITE" id="PS50164">
    <property type="entry name" value="GIY_YIG"/>
    <property type="match status" value="1"/>
</dbReference>
<dbReference type="GO" id="GO:0009381">
    <property type="term" value="F:excinuclease ABC activity"/>
    <property type="evidence" value="ECO:0007669"/>
    <property type="project" value="InterPro"/>
</dbReference>
<keyword evidence="1" id="KW-0963">Cytoplasm</keyword>
<sequence length="456" mass="52314">MTIKDIKKLNIPNKSGCYQFFDKDKKIIYVGKAVNLRNRIVSYWQKGTAHTSAKYAMLKKIYKIRWIETDSEIEALLLEANLIKKHQPQFNIVMRDDKRHVYIKVSTEEKWPRVFMVRNLEKSGKYFGPFVSTEAVIETLKVIRKIWPYRSCVHLPEKVCLYYRIGRCQGMCEDKISENDYQKIIKQIILFLEGKKQKVIKEMEKEIKSVETHGGASLVNDARILKYQLINLNKVLAHANILSLTDKYAADVVELAKVLGLAKIPERIEGYDISNIFGNQAVGSMVVFAGGEPSKKDYRKFKIKIGQGKASDTGMLREVLERRLKRSDANVILNEAERNEESHSSKGGEILRYAQNDKNLWPDPDLIIIDGGKGQLNTVLSIFKKNKIDTPVLAVSKGAGLRSAMAPDKIFFPGEKKPLELPLSSPALHIIKRVRDEAHRFAVKYHRELKRKNMLR</sequence>
<dbReference type="InterPro" id="IPR047296">
    <property type="entry name" value="GIY-YIG_UvrC_Cho"/>
</dbReference>
<dbReference type="Gene3D" id="3.40.1440.10">
    <property type="entry name" value="GIY-YIG endonuclease"/>
    <property type="match status" value="1"/>
</dbReference>
<evidence type="ECO:0000313" key="8">
    <source>
        <dbReference type="EMBL" id="OGF39968.1"/>
    </source>
</evidence>
<accession>A0A1F5TM23</accession>
<dbReference type="CDD" id="cd10434">
    <property type="entry name" value="GIY-YIG_UvrC_Cho"/>
    <property type="match status" value="1"/>
</dbReference>
<dbReference type="PROSITE" id="PS50165">
    <property type="entry name" value="UVRC"/>
    <property type="match status" value="1"/>
</dbReference>
<dbReference type="InterPro" id="IPR035901">
    <property type="entry name" value="GIY-YIG_endonuc_sf"/>
</dbReference>
<evidence type="ECO:0000256" key="3">
    <source>
        <dbReference type="ARBA" id="ARBA00022769"/>
    </source>
</evidence>
<dbReference type="SMART" id="SM00465">
    <property type="entry name" value="GIYc"/>
    <property type="match status" value="1"/>
</dbReference>
<name>A0A1F5TM23_9BACT</name>
<dbReference type="AlphaFoldDB" id="A0A1F5TM23"/>
<gene>
    <name evidence="8" type="ORF">A2531_01955</name>
</gene>
<dbReference type="GO" id="GO:0009380">
    <property type="term" value="C:excinuclease repair complex"/>
    <property type="evidence" value="ECO:0007669"/>
    <property type="project" value="TreeGrafter"/>
</dbReference>
<proteinExistence type="predicted"/>
<dbReference type="InterPro" id="IPR000305">
    <property type="entry name" value="GIY-YIG_endonuc"/>
</dbReference>
<organism evidence="8 9">
    <name type="scientific">Candidatus Falkowbacteria bacterium RIFOXYD2_FULL_34_120</name>
    <dbReference type="NCBI Taxonomy" id="1798007"/>
    <lineage>
        <taxon>Bacteria</taxon>
        <taxon>Candidatus Falkowiibacteriota</taxon>
    </lineage>
</organism>
<comment type="caution">
    <text evidence="8">The sequence shown here is derived from an EMBL/GenBank/DDBJ whole genome shotgun (WGS) entry which is preliminary data.</text>
</comment>
<dbReference type="GO" id="GO:0006289">
    <property type="term" value="P:nucleotide-excision repair"/>
    <property type="evidence" value="ECO:0007669"/>
    <property type="project" value="InterPro"/>
</dbReference>
<keyword evidence="2" id="KW-0227">DNA damage</keyword>
<evidence type="ECO:0000256" key="2">
    <source>
        <dbReference type="ARBA" id="ARBA00022763"/>
    </source>
</evidence>
<feature type="domain" description="GIY-YIG" evidence="6">
    <location>
        <begin position="13"/>
        <end position="92"/>
    </location>
</feature>
<evidence type="ECO:0000256" key="5">
    <source>
        <dbReference type="ARBA" id="ARBA00023204"/>
    </source>
</evidence>
<reference evidence="8 9" key="1">
    <citation type="journal article" date="2016" name="Nat. Commun.">
        <title>Thousands of microbial genomes shed light on interconnected biogeochemical processes in an aquifer system.</title>
        <authorList>
            <person name="Anantharaman K."/>
            <person name="Brown C.T."/>
            <person name="Hug L.A."/>
            <person name="Sharon I."/>
            <person name="Castelle C.J."/>
            <person name="Probst A.J."/>
            <person name="Thomas B.C."/>
            <person name="Singh A."/>
            <person name="Wilkins M.J."/>
            <person name="Karaoz U."/>
            <person name="Brodie E.L."/>
            <person name="Williams K.H."/>
            <person name="Hubbard S.S."/>
            <person name="Banfield J.F."/>
        </authorList>
    </citation>
    <scope>NUCLEOTIDE SEQUENCE [LARGE SCALE GENOMIC DNA]</scope>
</reference>